<dbReference type="InterPro" id="IPR001387">
    <property type="entry name" value="Cro/C1-type_HTH"/>
</dbReference>
<gene>
    <name evidence="2" type="ORF">GCM10007368_15550</name>
</gene>
<proteinExistence type="predicted"/>
<dbReference type="EMBL" id="BMDG01000004">
    <property type="protein sequence ID" value="GGI07314.1"/>
    <property type="molecule type" value="Genomic_DNA"/>
</dbReference>
<evidence type="ECO:0000259" key="1">
    <source>
        <dbReference type="PROSITE" id="PS50943"/>
    </source>
</evidence>
<dbReference type="RefSeq" id="WP_188523081.1">
    <property type="nucleotide sequence ID" value="NZ_BMDG01000004.1"/>
</dbReference>
<keyword evidence="3" id="KW-1185">Reference proteome</keyword>
<comment type="caution">
    <text evidence="2">The sequence shown here is derived from an EMBL/GenBank/DDBJ whole genome shotgun (WGS) entry which is preliminary data.</text>
</comment>
<reference evidence="3" key="1">
    <citation type="journal article" date="2019" name="Int. J. Syst. Evol. Microbiol.">
        <title>The Global Catalogue of Microorganisms (GCM) 10K type strain sequencing project: providing services to taxonomists for standard genome sequencing and annotation.</title>
        <authorList>
            <consortium name="The Broad Institute Genomics Platform"/>
            <consortium name="The Broad Institute Genome Sequencing Center for Infectious Disease"/>
            <person name="Wu L."/>
            <person name="Ma J."/>
        </authorList>
    </citation>
    <scope>NUCLEOTIDE SEQUENCE [LARGE SCALE GENOMIC DNA]</scope>
    <source>
        <strain evidence="3">CCM 8653</strain>
    </source>
</reference>
<dbReference type="Gene3D" id="1.10.260.40">
    <property type="entry name" value="lambda repressor-like DNA-binding domains"/>
    <property type="match status" value="1"/>
</dbReference>
<evidence type="ECO:0000313" key="2">
    <source>
        <dbReference type="EMBL" id="GGI07314.1"/>
    </source>
</evidence>
<dbReference type="SUPFAM" id="SSF47413">
    <property type="entry name" value="lambda repressor-like DNA-binding domains"/>
    <property type="match status" value="1"/>
</dbReference>
<name>A0ABQ2B7N0_9MICO</name>
<dbReference type="PROSITE" id="PS50943">
    <property type="entry name" value="HTH_CROC1"/>
    <property type="match status" value="1"/>
</dbReference>
<accession>A0ABQ2B7N0</accession>
<feature type="domain" description="HTH cro/C1-type" evidence="1">
    <location>
        <begin position="54"/>
        <end position="74"/>
    </location>
</feature>
<dbReference type="InterPro" id="IPR010982">
    <property type="entry name" value="Lambda_DNA-bd_dom_sf"/>
</dbReference>
<organism evidence="2 3">
    <name type="scientific">Isoptericola cucumis</name>
    <dbReference type="NCBI Taxonomy" id="1776856"/>
    <lineage>
        <taxon>Bacteria</taxon>
        <taxon>Bacillati</taxon>
        <taxon>Actinomycetota</taxon>
        <taxon>Actinomycetes</taxon>
        <taxon>Micrococcales</taxon>
        <taxon>Promicromonosporaceae</taxon>
        <taxon>Isoptericola</taxon>
    </lineage>
</organism>
<protein>
    <recommendedName>
        <fullName evidence="1">HTH cro/C1-type domain-containing protein</fullName>
    </recommendedName>
</protein>
<sequence>MNEIKRLGYTWHLRQIMAQHNLWKSTELRPLLRDRGINLSDTQIYRLVTGTPERISLSVLVALCDIFDCSPADLIETKVELRAAKTANAPRLPLDGDTTAPVAHRIRLVKGDDGPPAQA</sequence>
<dbReference type="Proteomes" id="UP000632535">
    <property type="component" value="Unassembled WGS sequence"/>
</dbReference>
<evidence type="ECO:0000313" key="3">
    <source>
        <dbReference type="Proteomes" id="UP000632535"/>
    </source>
</evidence>
<dbReference type="Pfam" id="PF13443">
    <property type="entry name" value="HTH_26"/>
    <property type="match status" value="1"/>
</dbReference>